<evidence type="ECO:0000256" key="1">
    <source>
        <dbReference type="SAM" id="MobiDB-lite"/>
    </source>
</evidence>
<feature type="compositionally biased region" description="Low complexity" evidence="1">
    <location>
        <begin position="1"/>
        <end position="15"/>
    </location>
</feature>
<evidence type="ECO:0000313" key="2">
    <source>
        <dbReference type="EMBL" id="KAF9536734.1"/>
    </source>
</evidence>
<feature type="compositionally biased region" description="Low complexity" evidence="1">
    <location>
        <begin position="26"/>
        <end position="38"/>
    </location>
</feature>
<keyword evidence="3" id="KW-1185">Reference proteome</keyword>
<name>A0A9P6JXS7_9FUNG</name>
<feature type="region of interest" description="Disordered" evidence="1">
    <location>
        <begin position="1"/>
        <end position="81"/>
    </location>
</feature>
<evidence type="ECO:0000313" key="3">
    <source>
        <dbReference type="Proteomes" id="UP000723463"/>
    </source>
</evidence>
<feature type="region of interest" description="Disordered" evidence="1">
    <location>
        <begin position="162"/>
        <end position="192"/>
    </location>
</feature>
<dbReference type="AlphaFoldDB" id="A0A9P6JXS7"/>
<protein>
    <submittedName>
        <fullName evidence="2">Uncharacterized protein</fullName>
    </submittedName>
</protein>
<feature type="compositionally biased region" description="Polar residues" evidence="1">
    <location>
        <begin position="16"/>
        <end position="25"/>
    </location>
</feature>
<feature type="compositionally biased region" description="Basic and acidic residues" evidence="1">
    <location>
        <begin position="162"/>
        <end position="172"/>
    </location>
</feature>
<gene>
    <name evidence="2" type="ORF">EC957_009865</name>
</gene>
<sequence>MTTSRTTSPCSPCQSRARTSSPSQLPSDRTPTPSRHTSPSPPLTQYLDPDQTYASGHEAHLPSPDPIPAEAYRPDPEPTHRLPDYHLDFDLNETYRFLCKDFGEEKARLRQYETNFFSPTLSEEQRWAAQSMIEHQAMIVEIARARLTRLVQVDDLRRQHENHARAEVEGQQRNRQIFNRSSGNSGSVLQPL</sequence>
<feature type="compositionally biased region" description="Basic and acidic residues" evidence="1">
    <location>
        <begin position="72"/>
        <end position="81"/>
    </location>
</feature>
<reference evidence="2" key="1">
    <citation type="journal article" date="2020" name="Fungal Divers.">
        <title>Resolving the Mortierellaceae phylogeny through synthesis of multi-gene phylogenetics and phylogenomics.</title>
        <authorList>
            <person name="Vandepol N."/>
            <person name="Liber J."/>
            <person name="Desiro A."/>
            <person name="Na H."/>
            <person name="Kennedy M."/>
            <person name="Barry K."/>
            <person name="Grigoriev I.V."/>
            <person name="Miller A.N."/>
            <person name="O'Donnell K."/>
            <person name="Stajich J.E."/>
            <person name="Bonito G."/>
        </authorList>
    </citation>
    <scope>NUCLEOTIDE SEQUENCE</scope>
    <source>
        <strain evidence="2">NRRL 2591</strain>
    </source>
</reference>
<dbReference type="Proteomes" id="UP000723463">
    <property type="component" value="Unassembled WGS sequence"/>
</dbReference>
<organism evidence="2 3">
    <name type="scientific">Mortierella hygrophila</name>
    <dbReference type="NCBI Taxonomy" id="979708"/>
    <lineage>
        <taxon>Eukaryota</taxon>
        <taxon>Fungi</taxon>
        <taxon>Fungi incertae sedis</taxon>
        <taxon>Mucoromycota</taxon>
        <taxon>Mortierellomycotina</taxon>
        <taxon>Mortierellomycetes</taxon>
        <taxon>Mortierellales</taxon>
        <taxon>Mortierellaceae</taxon>
        <taxon>Mortierella</taxon>
    </lineage>
</organism>
<accession>A0A9P6JXS7</accession>
<comment type="caution">
    <text evidence="2">The sequence shown here is derived from an EMBL/GenBank/DDBJ whole genome shotgun (WGS) entry which is preliminary data.</text>
</comment>
<feature type="compositionally biased region" description="Polar residues" evidence="1">
    <location>
        <begin position="173"/>
        <end position="192"/>
    </location>
</feature>
<dbReference type="EMBL" id="JAAAXW010000571">
    <property type="protein sequence ID" value="KAF9536734.1"/>
    <property type="molecule type" value="Genomic_DNA"/>
</dbReference>
<proteinExistence type="predicted"/>